<dbReference type="SUPFAM" id="SSF52087">
    <property type="entry name" value="CRAL/TRIO domain"/>
    <property type="match status" value="1"/>
</dbReference>
<reference evidence="5" key="1">
    <citation type="journal article" date="2023" name="Commun. Biol.">
        <title>Genome analysis of Parmales, the sister group of diatoms, reveals the evolutionary specialization of diatoms from phago-mixotrophs to photoautotrophs.</title>
        <authorList>
            <person name="Ban H."/>
            <person name="Sato S."/>
            <person name="Yoshikawa S."/>
            <person name="Yamada K."/>
            <person name="Nakamura Y."/>
            <person name="Ichinomiya M."/>
            <person name="Sato N."/>
            <person name="Blanc-Mathieu R."/>
            <person name="Endo H."/>
            <person name="Kuwata A."/>
            <person name="Ogata H."/>
        </authorList>
    </citation>
    <scope>NUCLEOTIDE SEQUENCE [LARGE SCALE GENOMIC DNA]</scope>
    <source>
        <strain evidence="5">NIES 3700</strain>
    </source>
</reference>
<evidence type="ECO:0000256" key="2">
    <source>
        <dbReference type="SAM" id="Phobius"/>
    </source>
</evidence>
<feature type="region of interest" description="Disordered" evidence="1">
    <location>
        <begin position="444"/>
        <end position="473"/>
    </location>
</feature>
<dbReference type="PANTHER" id="PTHR45657:SF61">
    <property type="entry name" value="CRAL-TRIO DOMAIN-CONTAINING PROTEIN"/>
    <property type="match status" value="1"/>
</dbReference>
<feature type="compositionally biased region" description="Acidic residues" evidence="1">
    <location>
        <begin position="444"/>
        <end position="463"/>
    </location>
</feature>
<accession>A0A9W7AJQ7</accession>
<dbReference type="InterPro" id="IPR001251">
    <property type="entry name" value="CRAL-TRIO_dom"/>
</dbReference>
<keyword evidence="2" id="KW-0472">Membrane</keyword>
<dbReference type="OrthoDB" id="1434354at2759"/>
<dbReference type="AlphaFoldDB" id="A0A9W7AJQ7"/>
<dbReference type="PANTHER" id="PTHR45657">
    <property type="entry name" value="CRAL-TRIO DOMAIN-CONTAINING PROTEIN YKL091C-RELATED"/>
    <property type="match status" value="1"/>
</dbReference>
<dbReference type="Gene3D" id="3.40.525.10">
    <property type="entry name" value="CRAL-TRIO lipid binding domain"/>
    <property type="match status" value="1"/>
</dbReference>
<sequence>MSLRQTLKTPSTSPSYSQSWNVLPPPFPNNNSIDNLDSSSLDNTLDNSRRVLLNAIHRRSILLLDGACRGTLLPTLVPLFLISTTDTDLSPLTPIYSYISIDSMSLNGSQLGSQSSRLPADLSPYVWAGICVGCCAVWHTVGVGLGSSHLLGRLVVPGNPNRNQGRQVNENNRAARLDSNFRFSLLSSLPISLAFLLLTYTFPPKTTILLKSLQMFTSGLACRIASIRIKVVQTKSRRGRARTYSHVFGGGLNMGDDEGTISGTSSNTQAKYDDSGLSTRVSSGAVRVYLTGVGLMCFVSGFAFNVNHPMRDNEGQGSGYVMESVTNTVVYPEHVVESRERGVGFFGGVFWGVGVLWGASWALRMWYNAEVMAGRQQLLVEIYFWKRIKNFVCGVIGREVEEQPYTYRQVDGDLEMGESGSGESEGFLGQRSRARTNTDEFFECLDDDEEDDDESGGDDDEDGNSNAEEATTVYKNRRIINEATGEVSNVPPTLKVSQPPENFIKAAGSMHAAKKMWAAHLAWRKSSRIGSIHTRPHTHFDLVKVHYPHFIHGCSRDGYPVVYEQPGKMDLKGLFDKGLTIDDMIHHFIYHMEFLTQVTRQRIRRETKMPPPSEAISGLVVVMDVKGLSLSKLNGPVLKYLKAAGDMTNNHYPGSQHRVLIVNAPFWFSGAWGGIKNVLPRETAEAANVASTNFLSSLTAHIDPGQIPREYGGSSNHPATLHPYELELRNYVESYCEEDGLEEGNMGAEKGAEKGGILAQSADSKSQNSTQFDTPTNADAHHFAFDHVEKRWVPDDDNSDSEIGCPEQGGGGDELPDNNPRLRKDSSASVSMVQAGEWSTELSVVSRSGGGGAMRKTRGSVEYDEGIHVGLGVPKDAQHLPGEEQSPAMHQRVLGISTALVFLSCGLQASAEAVTCFFFLFPKEYGGLGMSTLEVGNLALLCTIVIVVLSTRRQLRRMARLPTRAPLRAFRIGIGAEAFAFLLLPIFPKVFGTGTVGYCFNVIGLVALILTSTLSRAASAVLHRIASSSYSKLDGDLEEDESGFCGFDFKGYLHGGGFTATVTALGEFSGAVFGSFAFFHFVKDNVINNMHGWPLDSSLVFNLSFLTCVGLYFLSLALHLNIVGDYGGKKAGKIDKVAGVGREEEEDDYLIGEDLVERRSVLPSRCGLWGEVLHVPASDLAVLIEQATWR</sequence>
<dbReference type="EMBL" id="BRXW01000664">
    <property type="protein sequence ID" value="GMH73019.1"/>
    <property type="molecule type" value="Genomic_DNA"/>
</dbReference>
<feature type="region of interest" description="Disordered" evidence="1">
    <location>
        <begin position="412"/>
        <end position="431"/>
    </location>
</feature>
<comment type="caution">
    <text evidence="4">The sequence shown here is derived from an EMBL/GenBank/DDBJ whole genome shotgun (WGS) entry which is preliminary data.</text>
</comment>
<dbReference type="Proteomes" id="UP001165122">
    <property type="component" value="Unassembled WGS sequence"/>
</dbReference>
<feature type="transmembrane region" description="Helical" evidence="2">
    <location>
        <begin position="345"/>
        <end position="367"/>
    </location>
</feature>
<evidence type="ECO:0000313" key="4">
    <source>
        <dbReference type="EMBL" id="GMH73019.1"/>
    </source>
</evidence>
<keyword evidence="2" id="KW-0812">Transmembrane</keyword>
<feature type="transmembrane region" description="Helical" evidence="2">
    <location>
        <begin position="969"/>
        <end position="988"/>
    </location>
</feature>
<dbReference type="InterPro" id="IPR051026">
    <property type="entry name" value="PI/PC_transfer"/>
</dbReference>
<feature type="transmembrane region" description="Helical" evidence="2">
    <location>
        <begin position="1058"/>
        <end position="1079"/>
    </location>
</feature>
<keyword evidence="2" id="KW-1133">Transmembrane helix</keyword>
<feature type="domain" description="CRAL-TRIO" evidence="3">
    <location>
        <begin position="539"/>
        <end position="719"/>
    </location>
</feature>
<feature type="transmembrane region" description="Helical" evidence="2">
    <location>
        <begin position="183"/>
        <end position="202"/>
    </location>
</feature>
<evidence type="ECO:0000259" key="3">
    <source>
        <dbReference type="PROSITE" id="PS50191"/>
    </source>
</evidence>
<dbReference type="InterPro" id="IPR036865">
    <property type="entry name" value="CRAL-TRIO_dom_sf"/>
</dbReference>
<dbReference type="SMART" id="SM00516">
    <property type="entry name" value="SEC14"/>
    <property type="match status" value="1"/>
</dbReference>
<name>A0A9W7AJQ7_9STRA</name>
<feature type="transmembrane region" description="Helical" evidence="2">
    <location>
        <begin position="927"/>
        <end position="949"/>
    </location>
</feature>
<feature type="region of interest" description="Disordered" evidence="1">
    <location>
        <begin position="792"/>
        <end position="828"/>
    </location>
</feature>
<dbReference type="PROSITE" id="PS50191">
    <property type="entry name" value="CRAL_TRIO"/>
    <property type="match status" value="1"/>
</dbReference>
<feature type="region of interest" description="Disordered" evidence="1">
    <location>
        <begin position="1"/>
        <end position="21"/>
    </location>
</feature>
<feature type="region of interest" description="Disordered" evidence="1">
    <location>
        <begin position="743"/>
        <end position="777"/>
    </location>
</feature>
<evidence type="ECO:0000256" key="1">
    <source>
        <dbReference type="SAM" id="MobiDB-lite"/>
    </source>
</evidence>
<feature type="compositionally biased region" description="Low complexity" evidence="1">
    <location>
        <begin position="417"/>
        <end position="426"/>
    </location>
</feature>
<dbReference type="Pfam" id="PF00650">
    <property type="entry name" value="CRAL_TRIO"/>
    <property type="match status" value="1"/>
</dbReference>
<evidence type="ECO:0000313" key="5">
    <source>
        <dbReference type="Proteomes" id="UP001165122"/>
    </source>
</evidence>
<organism evidence="4 5">
    <name type="scientific">Triparma laevis f. longispina</name>
    <dbReference type="NCBI Taxonomy" id="1714387"/>
    <lineage>
        <taxon>Eukaryota</taxon>
        <taxon>Sar</taxon>
        <taxon>Stramenopiles</taxon>
        <taxon>Ochrophyta</taxon>
        <taxon>Bolidophyceae</taxon>
        <taxon>Parmales</taxon>
        <taxon>Triparmaceae</taxon>
        <taxon>Triparma</taxon>
    </lineage>
</organism>
<feature type="transmembrane region" description="Helical" evidence="2">
    <location>
        <begin position="1099"/>
        <end position="1123"/>
    </location>
</feature>
<protein>
    <recommendedName>
        <fullName evidence="3">CRAL-TRIO domain-containing protein</fullName>
    </recommendedName>
</protein>
<dbReference type="CDD" id="cd00170">
    <property type="entry name" value="SEC14"/>
    <property type="match status" value="1"/>
</dbReference>
<proteinExistence type="predicted"/>
<keyword evidence="5" id="KW-1185">Reference proteome</keyword>
<feature type="compositionally biased region" description="Polar residues" evidence="1">
    <location>
        <begin position="761"/>
        <end position="777"/>
    </location>
</feature>
<feature type="transmembrane region" description="Helical" evidence="2">
    <location>
        <begin position="288"/>
        <end position="306"/>
    </location>
</feature>
<gene>
    <name evidence="4" type="ORF">TrLO_g14120</name>
</gene>
<feature type="transmembrane region" description="Helical" evidence="2">
    <location>
        <begin position="1000"/>
        <end position="1022"/>
    </location>
</feature>